<proteinExistence type="predicted"/>
<name>A0ACC2HBK7_DALPE</name>
<organism evidence="1 2">
    <name type="scientific">Dallia pectoralis</name>
    <name type="common">Alaska blackfish</name>
    <dbReference type="NCBI Taxonomy" id="75939"/>
    <lineage>
        <taxon>Eukaryota</taxon>
        <taxon>Metazoa</taxon>
        <taxon>Chordata</taxon>
        <taxon>Craniata</taxon>
        <taxon>Vertebrata</taxon>
        <taxon>Euteleostomi</taxon>
        <taxon>Actinopterygii</taxon>
        <taxon>Neopterygii</taxon>
        <taxon>Teleostei</taxon>
        <taxon>Protacanthopterygii</taxon>
        <taxon>Esociformes</taxon>
        <taxon>Umbridae</taxon>
        <taxon>Dallia</taxon>
    </lineage>
</organism>
<dbReference type="EMBL" id="CM055731">
    <property type="protein sequence ID" value="KAJ8013233.1"/>
    <property type="molecule type" value="Genomic_DNA"/>
</dbReference>
<accession>A0ACC2HBK7</accession>
<gene>
    <name evidence="1" type="ORF">DPEC_G00051140</name>
</gene>
<dbReference type="Proteomes" id="UP001157502">
    <property type="component" value="Chromosome 4"/>
</dbReference>
<reference evidence="1" key="1">
    <citation type="submission" date="2021-05" db="EMBL/GenBank/DDBJ databases">
        <authorList>
            <person name="Pan Q."/>
            <person name="Jouanno E."/>
            <person name="Zahm M."/>
            <person name="Klopp C."/>
            <person name="Cabau C."/>
            <person name="Louis A."/>
            <person name="Berthelot C."/>
            <person name="Parey E."/>
            <person name="Roest Crollius H."/>
            <person name="Montfort J."/>
            <person name="Robinson-Rechavi M."/>
            <person name="Bouchez O."/>
            <person name="Lampietro C."/>
            <person name="Lopez Roques C."/>
            <person name="Donnadieu C."/>
            <person name="Postlethwait J."/>
            <person name="Bobe J."/>
            <person name="Dillon D."/>
            <person name="Chandos A."/>
            <person name="von Hippel F."/>
            <person name="Guiguen Y."/>
        </authorList>
    </citation>
    <scope>NUCLEOTIDE SEQUENCE</scope>
    <source>
        <strain evidence="1">YG-Jan2019</strain>
    </source>
</reference>
<evidence type="ECO:0000313" key="2">
    <source>
        <dbReference type="Proteomes" id="UP001157502"/>
    </source>
</evidence>
<keyword evidence="2" id="KW-1185">Reference proteome</keyword>
<comment type="caution">
    <text evidence="1">The sequence shown here is derived from an EMBL/GenBank/DDBJ whole genome shotgun (WGS) entry which is preliminary data.</text>
</comment>
<evidence type="ECO:0000313" key="1">
    <source>
        <dbReference type="EMBL" id="KAJ8013233.1"/>
    </source>
</evidence>
<sequence length="265" mass="29904">MDGRYQESLWKHTEEKKRAAYFSEAELEILMHAYEEFKPILLKRSNTVASAKDRELAWQKITDRVNTCNPSGPKRTWSQVKMKQKNILQKANRKKAEAQKTGLSSPPSLTPAEEQTLSLNQGRAIVDGIPGGTSSESDTSHDTSGLAKFADGHIVIMEPFAIAQPVTVKVEAEDAPSELENEHDWSPPENMAGDSYADDPSSSTQILGTLPSKELYNIHLQRQIRKSDMEMELIKHQVEETKLNIKKASLEIELLEHRLKEIKKQ</sequence>
<protein>
    <submittedName>
        <fullName evidence="1">Uncharacterized protein</fullName>
    </submittedName>
</protein>